<reference evidence="8 9" key="1">
    <citation type="journal article" date="2017" name="Int. J. Syst. Evol. Microbiol.">
        <title>Desulfovibrio senegalensis sp. nov., a mesophilic sulfate reducer isolated from marine sediment.</title>
        <authorList>
            <person name="Thioye A."/>
            <person name="Gam Z.B.A."/>
            <person name="Mbengue M."/>
            <person name="Cayol J.L."/>
            <person name="Joseph-Bartoli M."/>
            <person name="Toure-Kane C."/>
            <person name="Labat M."/>
        </authorList>
    </citation>
    <scope>NUCLEOTIDE SEQUENCE [LARGE SCALE GENOMIC DNA]</scope>
    <source>
        <strain evidence="8 9">DSM 101509</strain>
    </source>
</reference>
<dbReference type="PROSITE" id="PS50206">
    <property type="entry name" value="RHODANESE_3"/>
    <property type="match status" value="1"/>
</dbReference>
<dbReference type="PRINTS" id="PR00411">
    <property type="entry name" value="PNDRDTASEI"/>
</dbReference>
<dbReference type="SUPFAM" id="SSF55424">
    <property type="entry name" value="FAD/NAD-linked reductases, dimerisation (C-terminal) domain"/>
    <property type="match status" value="1"/>
</dbReference>
<feature type="domain" description="Rhodanese" evidence="7">
    <location>
        <begin position="479"/>
        <end position="566"/>
    </location>
</feature>
<dbReference type="Gene3D" id="3.40.250.10">
    <property type="entry name" value="Rhodanese-like domain"/>
    <property type="match status" value="1"/>
</dbReference>
<dbReference type="Pfam" id="PF00581">
    <property type="entry name" value="Rhodanese"/>
    <property type="match status" value="1"/>
</dbReference>
<name>A0A6N6N702_9BACT</name>
<dbReference type="PANTHER" id="PTHR43429">
    <property type="entry name" value="PYRIDINE NUCLEOTIDE-DISULFIDE OXIDOREDUCTASE DOMAIN-CONTAINING"/>
    <property type="match status" value="1"/>
</dbReference>
<dbReference type="InterPro" id="IPR050260">
    <property type="entry name" value="FAD-bd_OxRdtase"/>
</dbReference>
<accession>A0A6N6N702</accession>
<evidence type="ECO:0000313" key="9">
    <source>
        <dbReference type="Proteomes" id="UP000438699"/>
    </source>
</evidence>
<comment type="cofactor">
    <cofactor evidence="1">
        <name>FAD</name>
        <dbReference type="ChEBI" id="CHEBI:57692"/>
    </cofactor>
</comment>
<keyword evidence="5" id="KW-0560">Oxidoreductase</keyword>
<dbReference type="CDD" id="cd00158">
    <property type="entry name" value="RHOD"/>
    <property type="match status" value="1"/>
</dbReference>
<dbReference type="InterPro" id="IPR004099">
    <property type="entry name" value="Pyr_nucl-diS_OxRdtase_dimer"/>
</dbReference>
<dbReference type="Gene3D" id="3.50.50.60">
    <property type="entry name" value="FAD/NAD(P)-binding domain"/>
    <property type="match status" value="2"/>
</dbReference>
<dbReference type="Pfam" id="PF02852">
    <property type="entry name" value="Pyr_redox_dim"/>
    <property type="match status" value="1"/>
</dbReference>
<dbReference type="Pfam" id="PF07992">
    <property type="entry name" value="Pyr_redox_2"/>
    <property type="match status" value="1"/>
</dbReference>
<dbReference type="RefSeq" id="WP_151149883.1">
    <property type="nucleotide sequence ID" value="NZ_WAIE01000001.1"/>
</dbReference>
<dbReference type="InterPro" id="IPR001763">
    <property type="entry name" value="Rhodanese-like_dom"/>
</dbReference>
<comment type="caution">
    <text evidence="8">The sequence shown here is derived from an EMBL/GenBank/DDBJ whole genome shotgun (WGS) entry which is preliminary data.</text>
</comment>
<dbReference type="GO" id="GO:0016491">
    <property type="term" value="F:oxidoreductase activity"/>
    <property type="evidence" value="ECO:0007669"/>
    <property type="project" value="UniProtKB-KW"/>
</dbReference>
<evidence type="ECO:0000256" key="2">
    <source>
        <dbReference type="ARBA" id="ARBA00009130"/>
    </source>
</evidence>
<organism evidence="8 9">
    <name type="scientific">Pseudodesulfovibrio senegalensis</name>
    <dbReference type="NCBI Taxonomy" id="1721087"/>
    <lineage>
        <taxon>Bacteria</taxon>
        <taxon>Pseudomonadati</taxon>
        <taxon>Thermodesulfobacteriota</taxon>
        <taxon>Desulfovibrionia</taxon>
        <taxon>Desulfovibrionales</taxon>
        <taxon>Desulfovibrionaceae</taxon>
    </lineage>
</organism>
<evidence type="ECO:0000256" key="6">
    <source>
        <dbReference type="ARBA" id="ARBA00023284"/>
    </source>
</evidence>
<keyword evidence="3" id="KW-0285">Flavoprotein</keyword>
<dbReference type="Proteomes" id="UP000438699">
    <property type="component" value="Unassembled WGS sequence"/>
</dbReference>
<evidence type="ECO:0000259" key="7">
    <source>
        <dbReference type="PROSITE" id="PS50206"/>
    </source>
</evidence>
<evidence type="ECO:0000256" key="3">
    <source>
        <dbReference type="ARBA" id="ARBA00022630"/>
    </source>
</evidence>
<dbReference type="SUPFAM" id="SSF52821">
    <property type="entry name" value="Rhodanese/Cell cycle control phosphatase"/>
    <property type="match status" value="1"/>
</dbReference>
<dbReference type="PANTHER" id="PTHR43429:SF1">
    <property type="entry name" value="NAD(P)H SULFUR OXIDOREDUCTASE (COA-DEPENDENT)"/>
    <property type="match status" value="1"/>
</dbReference>
<dbReference type="InterPro" id="IPR036188">
    <property type="entry name" value="FAD/NAD-bd_sf"/>
</dbReference>
<dbReference type="InterPro" id="IPR023753">
    <property type="entry name" value="FAD/NAD-binding_dom"/>
</dbReference>
<dbReference type="PRINTS" id="PR00368">
    <property type="entry name" value="FADPNR"/>
</dbReference>
<evidence type="ECO:0000256" key="5">
    <source>
        <dbReference type="ARBA" id="ARBA00023002"/>
    </source>
</evidence>
<dbReference type="SUPFAM" id="SSF51905">
    <property type="entry name" value="FAD/NAD(P)-binding domain"/>
    <property type="match status" value="1"/>
</dbReference>
<keyword evidence="9" id="KW-1185">Reference proteome</keyword>
<evidence type="ECO:0000256" key="1">
    <source>
        <dbReference type="ARBA" id="ARBA00001974"/>
    </source>
</evidence>
<evidence type="ECO:0000256" key="4">
    <source>
        <dbReference type="ARBA" id="ARBA00022827"/>
    </source>
</evidence>
<sequence>MSQHVVVIGGVALGPKTACRFKRLEPGAKVTMLDQSDVISYGGCGIPYYVSGDVSDAEELCTTSFHMVRDVPFFDEIKGVDVMTRTRAESIDRAAKKVQYTNLATGEKGELSYDKLVIATGATPRRMNLPGEDLPGVHYVSTPHDAERIRQSISKGQIGKAVIIGAGFIGLEMAEALTDMWGVETTVIEIFDQIMPRLVSPTLATMGRKHMEEQGVVFRMGESVKAIEGDGKVQRVVTDKGVLEADCVIVSVGVVPCDDVAREAGIECHERGGILVDDHMRTNDPDVYSGGDCAIIRNHITGQPLFLPLGSMANRQGRVIGNNLADGDSRFPAAVGSFVVKLFETSLAGTGLSLEAAEQAGFDAFSVMLVQLDRAHFYPTKELMNLELVVERGTRRVLGIQGFGSSGDAMVGRINTVAAALHFDATIDDISNLELAYSPPFASAMDILNTVANMADNVLREINRGVGPEEFEKFWAAREDGEYCFIDCREAGDAKPYMERNPEHWHNVPQGEIYKRLDEIPEDKTCVLVCNTGARSYEAQIMLTHKGRKNVVNIHGGMASLKKYGIEL</sequence>
<dbReference type="InterPro" id="IPR036873">
    <property type="entry name" value="Rhodanese-like_dom_sf"/>
</dbReference>
<evidence type="ECO:0000313" key="8">
    <source>
        <dbReference type="EMBL" id="KAB1443511.1"/>
    </source>
</evidence>
<comment type="similarity">
    <text evidence="2">Belongs to the class-III pyridine nucleotide-disulfide oxidoreductase family.</text>
</comment>
<keyword evidence="6" id="KW-0676">Redox-active center</keyword>
<dbReference type="InterPro" id="IPR016156">
    <property type="entry name" value="FAD/NAD-linked_Rdtase_dimer_sf"/>
</dbReference>
<gene>
    <name evidence="8" type="ORF">F8A88_04495</name>
</gene>
<dbReference type="SMART" id="SM00450">
    <property type="entry name" value="RHOD"/>
    <property type="match status" value="1"/>
</dbReference>
<proteinExistence type="inferred from homology"/>
<dbReference type="AlphaFoldDB" id="A0A6N6N702"/>
<dbReference type="OrthoDB" id="9769238at2"/>
<dbReference type="EMBL" id="WAIE01000001">
    <property type="protein sequence ID" value="KAB1443511.1"/>
    <property type="molecule type" value="Genomic_DNA"/>
</dbReference>
<keyword evidence="4" id="KW-0274">FAD</keyword>
<protein>
    <submittedName>
        <fullName evidence="8">Pyridine nucleotide-disulfide oxidoreductase</fullName>
    </submittedName>
</protein>